<protein>
    <recommendedName>
        <fullName evidence="3">Delta-aminolevulinic acid dehydratase</fullName>
    </recommendedName>
</protein>
<dbReference type="RefSeq" id="WP_085496986.1">
    <property type="nucleotide sequence ID" value="NZ_FXAZ01000006.1"/>
</dbReference>
<gene>
    <name evidence="1" type="ORF">SAMN06295960_3870</name>
</gene>
<organism evidence="1 2">
    <name type="scientific">Paenibacillus aquistagni</name>
    <dbReference type="NCBI Taxonomy" id="1852522"/>
    <lineage>
        <taxon>Bacteria</taxon>
        <taxon>Bacillati</taxon>
        <taxon>Bacillota</taxon>
        <taxon>Bacilli</taxon>
        <taxon>Bacillales</taxon>
        <taxon>Paenibacillaceae</taxon>
        <taxon>Paenibacillus</taxon>
    </lineage>
</organism>
<keyword evidence="2" id="KW-1185">Reference proteome</keyword>
<evidence type="ECO:0000313" key="2">
    <source>
        <dbReference type="Proteomes" id="UP000193834"/>
    </source>
</evidence>
<sequence length="185" mass="21154">MSKPVMNVALVVGPDTDMESQALRMTLEYFGVRVFTYWVGRPSDFISVLSGEDLYADTDMIILNFHGDEGRFIMPELDEDVYEDNEPRGYFGPEEIKQFAKLNGKIVFGNGCSLGLPALTQAFLDGGCQMYIAPNDYPDGNDALMFVMRVFYEMIQNEKDIREAYQIARSMNDEMSMFQLYEPHK</sequence>
<dbReference type="EMBL" id="FXAZ01000006">
    <property type="protein sequence ID" value="SMG55324.1"/>
    <property type="molecule type" value="Genomic_DNA"/>
</dbReference>
<dbReference type="Proteomes" id="UP000193834">
    <property type="component" value="Unassembled WGS sequence"/>
</dbReference>
<evidence type="ECO:0008006" key="3">
    <source>
        <dbReference type="Google" id="ProtNLM"/>
    </source>
</evidence>
<dbReference type="AlphaFoldDB" id="A0A1X7LPB2"/>
<name>A0A1X7LPB2_9BACL</name>
<evidence type="ECO:0000313" key="1">
    <source>
        <dbReference type="EMBL" id="SMG55324.1"/>
    </source>
</evidence>
<reference evidence="1 2" key="1">
    <citation type="submission" date="2017-04" db="EMBL/GenBank/DDBJ databases">
        <authorList>
            <person name="Afonso C.L."/>
            <person name="Miller P.J."/>
            <person name="Scott M.A."/>
            <person name="Spackman E."/>
            <person name="Goraichik I."/>
            <person name="Dimitrov K.M."/>
            <person name="Suarez D.L."/>
            <person name="Swayne D.E."/>
        </authorList>
    </citation>
    <scope>NUCLEOTIDE SEQUENCE [LARGE SCALE GENOMIC DNA]</scope>
    <source>
        <strain evidence="1 2">11</strain>
    </source>
</reference>
<proteinExistence type="predicted"/>
<dbReference type="OrthoDB" id="4548730at2"/>
<accession>A0A1X7LPB2</accession>